<evidence type="ECO:0000259" key="11">
    <source>
        <dbReference type="Pfam" id="PF00149"/>
    </source>
</evidence>
<dbReference type="InterPro" id="IPR010138">
    <property type="entry name" value="UDP-diacylglucosamine_Hdrlase"/>
</dbReference>
<dbReference type="GO" id="GO:0009245">
    <property type="term" value="P:lipid A biosynthetic process"/>
    <property type="evidence" value="ECO:0007669"/>
    <property type="project" value="UniProtKB-UniRule"/>
</dbReference>
<evidence type="ECO:0000313" key="12">
    <source>
        <dbReference type="EMBL" id="RZO74431.1"/>
    </source>
</evidence>
<feature type="binding site" evidence="10">
    <location>
        <position position="8"/>
    </location>
    <ligand>
        <name>Mn(2+)</name>
        <dbReference type="ChEBI" id="CHEBI:29035"/>
        <label>1</label>
    </ligand>
</feature>
<dbReference type="PANTHER" id="PTHR34990:SF1">
    <property type="entry name" value="UDP-2,3-DIACYLGLUCOSAMINE HYDROLASE"/>
    <property type="match status" value="1"/>
</dbReference>
<dbReference type="CDD" id="cd07398">
    <property type="entry name" value="MPP_YbbF-LpxH"/>
    <property type="match status" value="1"/>
</dbReference>
<dbReference type="EC" id="3.6.1.54" evidence="10"/>
<comment type="cofactor">
    <cofactor evidence="10">
        <name>Mn(2+)</name>
        <dbReference type="ChEBI" id="CHEBI:29035"/>
    </cofactor>
    <text evidence="10">Binds 2 Mn(2+) ions per subunit in a binuclear metal center.</text>
</comment>
<dbReference type="AlphaFoldDB" id="A0A520RWA1"/>
<dbReference type="Gene3D" id="3.60.21.10">
    <property type="match status" value="1"/>
</dbReference>
<keyword evidence="9 10" id="KW-0464">Manganese</keyword>
<feature type="binding site" evidence="10">
    <location>
        <position position="192"/>
    </location>
    <ligand>
        <name>substrate</name>
    </ligand>
</feature>
<sequence>MSYIFISDLHLDESRPHVTQAFLTFIENISHRAERLYILGDFFEVWPGDDNDSLLSQSIISALKSLSMPRFIMHGNRDFLIGEAFCKQTGFTLLPDPTRLLLFNEPVLLMHGDSLCTGDVEYIKIRDMLRNPKFQKELLSKSLQDRATIAANARNQSREHTRQTKIDIMDVTQEEVVTSMKKNGSQLLIHGHTHRPNVHNVPQINGQRVVLGDWDTHGWFLELTKEGFSLESFPIG</sequence>
<dbReference type="Pfam" id="PF00149">
    <property type="entry name" value="Metallophos"/>
    <property type="match status" value="1"/>
</dbReference>
<keyword evidence="2 10" id="KW-0444">Lipid biosynthesis</keyword>
<comment type="similarity">
    <text evidence="10">Belongs to the LpxH family.</text>
</comment>
<comment type="caution">
    <text evidence="12">The sequence shown here is derived from an EMBL/GenBank/DDBJ whole genome shotgun (WGS) entry which is preliminary data.</text>
</comment>
<comment type="catalytic activity">
    <reaction evidence="10">
        <text>UDP-2-N,3-O-bis[(3R)-3-hydroxytetradecanoyl]-alpha-D-glucosamine + H2O = 2-N,3-O-bis[(3R)-3-hydroxytetradecanoyl]-alpha-D-glucosaminyl 1-phosphate + UMP + 2 H(+)</text>
        <dbReference type="Rhea" id="RHEA:25213"/>
        <dbReference type="ChEBI" id="CHEBI:15377"/>
        <dbReference type="ChEBI" id="CHEBI:15378"/>
        <dbReference type="ChEBI" id="CHEBI:57865"/>
        <dbReference type="ChEBI" id="CHEBI:57957"/>
        <dbReference type="ChEBI" id="CHEBI:78847"/>
        <dbReference type="EC" id="3.6.1.54"/>
    </reaction>
</comment>
<dbReference type="PANTHER" id="PTHR34990">
    <property type="entry name" value="UDP-2,3-DIACYLGLUCOSAMINE HYDROLASE-RELATED"/>
    <property type="match status" value="1"/>
</dbReference>
<dbReference type="InterPro" id="IPR043461">
    <property type="entry name" value="LpxH-like"/>
</dbReference>
<keyword evidence="4 10" id="KW-0441">Lipid A biosynthesis</keyword>
<keyword evidence="3 10" id="KW-0997">Cell inner membrane</keyword>
<dbReference type="SUPFAM" id="SSF56300">
    <property type="entry name" value="Metallo-dependent phosphatases"/>
    <property type="match status" value="1"/>
</dbReference>
<organism evidence="12 13">
    <name type="scientific">OM182 bacterium</name>
    <dbReference type="NCBI Taxonomy" id="2510334"/>
    <lineage>
        <taxon>Bacteria</taxon>
        <taxon>Pseudomonadati</taxon>
        <taxon>Pseudomonadota</taxon>
        <taxon>Gammaproteobacteria</taxon>
        <taxon>OMG group</taxon>
        <taxon>OM182 clade</taxon>
    </lineage>
</organism>
<evidence type="ECO:0000256" key="4">
    <source>
        <dbReference type="ARBA" id="ARBA00022556"/>
    </source>
</evidence>
<feature type="binding site" evidence="10">
    <location>
        <position position="194"/>
    </location>
    <ligand>
        <name>Mn(2+)</name>
        <dbReference type="ChEBI" id="CHEBI:29035"/>
        <label>1</label>
    </ligand>
</feature>
<feature type="binding site" evidence="10">
    <location>
        <position position="41"/>
    </location>
    <ligand>
        <name>Mn(2+)</name>
        <dbReference type="ChEBI" id="CHEBI:29035"/>
        <label>1</label>
    </ligand>
</feature>
<comment type="subcellular location">
    <subcellularLocation>
        <location evidence="10">Cell inner membrane</location>
        <topology evidence="10">Peripheral membrane protein</topology>
        <orientation evidence="10">Cytoplasmic side</orientation>
    </subcellularLocation>
</comment>
<evidence type="ECO:0000256" key="2">
    <source>
        <dbReference type="ARBA" id="ARBA00022516"/>
    </source>
</evidence>
<feature type="binding site" evidence="10">
    <location>
        <position position="111"/>
    </location>
    <ligand>
        <name>Mn(2+)</name>
        <dbReference type="ChEBI" id="CHEBI:29035"/>
        <label>2</label>
    </ligand>
</feature>
<dbReference type="Proteomes" id="UP000316199">
    <property type="component" value="Unassembled WGS sequence"/>
</dbReference>
<keyword evidence="7 10" id="KW-0443">Lipid metabolism</keyword>
<keyword evidence="5 10" id="KW-0479">Metal-binding</keyword>
<feature type="binding site" evidence="10">
    <location>
        <position position="76"/>
    </location>
    <ligand>
        <name>Mn(2+)</name>
        <dbReference type="ChEBI" id="CHEBI:29035"/>
        <label>2</label>
    </ligand>
</feature>
<evidence type="ECO:0000256" key="5">
    <source>
        <dbReference type="ARBA" id="ARBA00022723"/>
    </source>
</evidence>
<keyword evidence="8 10" id="KW-0472">Membrane</keyword>
<comment type="pathway">
    <text evidence="10">Glycolipid biosynthesis; lipid IV(A) biosynthesis; lipid IV(A) from (3R)-3-hydroxytetradecanoyl-[acyl-carrier-protein] and UDP-N-acetyl-alpha-D-glucosamine: step 4/6.</text>
</comment>
<dbReference type="InterPro" id="IPR004843">
    <property type="entry name" value="Calcineurin-like_PHP"/>
</dbReference>
<comment type="function">
    <text evidence="10">Hydrolyzes the pyrophosphate bond of UDP-2,3-diacylglucosamine to yield 2,3-diacylglucosamine 1-phosphate (lipid X) and UMP by catalyzing the attack of water at the alpha-P atom. Involved in the biosynthesis of lipid A, a phosphorylated glycolipid that anchors the lipopolysaccharide to the outer membrane of the cell.</text>
</comment>
<accession>A0A520RWA1</accession>
<dbReference type="EMBL" id="SHAG01000079">
    <property type="protein sequence ID" value="RZO74431.1"/>
    <property type="molecule type" value="Genomic_DNA"/>
</dbReference>
<dbReference type="GO" id="GO:0005737">
    <property type="term" value="C:cytoplasm"/>
    <property type="evidence" value="ECO:0007669"/>
    <property type="project" value="InterPro"/>
</dbReference>
<dbReference type="InterPro" id="IPR029052">
    <property type="entry name" value="Metallo-depent_PP-like"/>
</dbReference>
<keyword evidence="1 10" id="KW-1003">Cell membrane</keyword>
<evidence type="ECO:0000256" key="10">
    <source>
        <dbReference type="HAMAP-Rule" id="MF_00575"/>
    </source>
</evidence>
<proteinExistence type="inferred from homology"/>
<dbReference type="GO" id="GO:0030145">
    <property type="term" value="F:manganese ion binding"/>
    <property type="evidence" value="ECO:0007669"/>
    <property type="project" value="UniProtKB-UniRule"/>
</dbReference>
<feature type="binding site" evidence="10">
    <location>
        <position position="10"/>
    </location>
    <ligand>
        <name>Mn(2+)</name>
        <dbReference type="ChEBI" id="CHEBI:29035"/>
        <label>1</label>
    </ligand>
</feature>
<keyword evidence="6 10" id="KW-0378">Hydrolase</keyword>
<evidence type="ECO:0000256" key="3">
    <source>
        <dbReference type="ARBA" id="ARBA00022519"/>
    </source>
</evidence>
<feature type="binding site" evidence="10">
    <location>
        <position position="161"/>
    </location>
    <ligand>
        <name>substrate</name>
    </ligand>
</feature>
<evidence type="ECO:0000256" key="9">
    <source>
        <dbReference type="ARBA" id="ARBA00023211"/>
    </source>
</evidence>
<feature type="binding site" evidence="10">
    <location>
        <position position="192"/>
    </location>
    <ligand>
        <name>Mn(2+)</name>
        <dbReference type="ChEBI" id="CHEBI:29035"/>
        <label>2</label>
    </ligand>
</feature>
<dbReference type="GO" id="GO:0019897">
    <property type="term" value="C:extrinsic component of plasma membrane"/>
    <property type="evidence" value="ECO:0007669"/>
    <property type="project" value="UniProtKB-UniRule"/>
</dbReference>
<comment type="caution">
    <text evidence="10">Lacks conserved residue(s) required for the propagation of feature annotation.</text>
</comment>
<feature type="binding site" evidence="10">
    <location>
        <position position="119"/>
    </location>
    <ligand>
        <name>substrate</name>
    </ligand>
</feature>
<dbReference type="NCBIfam" id="NF003743">
    <property type="entry name" value="PRK05340.1"/>
    <property type="match status" value="1"/>
</dbReference>
<evidence type="ECO:0000313" key="13">
    <source>
        <dbReference type="Proteomes" id="UP000316199"/>
    </source>
</evidence>
<evidence type="ECO:0000256" key="8">
    <source>
        <dbReference type="ARBA" id="ARBA00023136"/>
    </source>
</evidence>
<dbReference type="NCBIfam" id="TIGR01854">
    <property type="entry name" value="lipid_A_lpxH"/>
    <property type="match status" value="1"/>
</dbReference>
<evidence type="ECO:0000256" key="7">
    <source>
        <dbReference type="ARBA" id="ARBA00023098"/>
    </source>
</evidence>
<reference evidence="12 13" key="1">
    <citation type="submission" date="2019-02" db="EMBL/GenBank/DDBJ databases">
        <title>Prokaryotic population dynamics and viral predation in marine succession experiment using metagenomics: the confinement effect.</title>
        <authorList>
            <person name="Haro-Moreno J.M."/>
            <person name="Rodriguez-Valera F."/>
            <person name="Lopez-Perez M."/>
        </authorList>
    </citation>
    <scope>NUCLEOTIDE SEQUENCE [LARGE SCALE GENOMIC DNA]</scope>
    <source>
        <strain evidence="12">MED-G157</strain>
    </source>
</reference>
<evidence type="ECO:0000256" key="1">
    <source>
        <dbReference type="ARBA" id="ARBA00022475"/>
    </source>
</evidence>
<dbReference type="GO" id="GO:0008758">
    <property type="term" value="F:UDP-2,3-diacylglucosamine hydrolase activity"/>
    <property type="evidence" value="ECO:0007669"/>
    <property type="project" value="UniProtKB-UniRule"/>
</dbReference>
<evidence type="ECO:0000256" key="6">
    <source>
        <dbReference type="ARBA" id="ARBA00022801"/>
    </source>
</evidence>
<gene>
    <name evidence="10" type="primary">lpxH</name>
    <name evidence="12" type="ORF">EVA68_08980</name>
</gene>
<protein>
    <recommendedName>
        <fullName evidence="10">UDP-2,3-diacylglucosamine hydrolase</fullName>
        <ecNumber evidence="10">3.6.1.54</ecNumber>
    </recommendedName>
    <alternativeName>
        <fullName evidence="10">UDP-2,3-diacylglucosamine diphosphatase</fullName>
    </alternativeName>
</protein>
<feature type="binding site" evidence="10">
    <location>
        <begin position="76"/>
        <end position="77"/>
    </location>
    <ligand>
        <name>substrate</name>
    </ligand>
</feature>
<name>A0A520RWA1_9GAMM</name>
<feature type="binding site" evidence="10">
    <location>
        <position position="41"/>
    </location>
    <ligand>
        <name>Mn(2+)</name>
        <dbReference type="ChEBI" id="CHEBI:29035"/>
        <label>2</label>
    </ligand>
</feature>
<dbReference type="HAMAP" id="MF_00575">
    <property type="entry name" value="LpxH"/>
    <property type="match status" value="1"/>
</dbReference>
<feature type="binding site" evidence="10">
    <location>
        <position position="157"/>
    </location>
    <ligand>
        <name>substrate</name>
    </ligand>
</feature>
<dbReference type="UniPathway" id="UPA00359">
    <property type="reaction ID" value="UER00480"/>
</dbReference>
<feature type="domain" description="Calcineurin-like phosphoesterase" evidence="11">
    <location>
        <begin position="1"/>
        <end position="196"/>
    </location>
</feature>